<reference evidence="1 2" key="1">
    <citation type="journal article" date="2019" name="Commun. Biol.">
        <title>The bagworm genome reveals a unique fibroin gene that provides high tensile strength.</title>
        <authorList>
            <person name="Kono N."/>
            <person name="Nakamura H."/>
            <person name="Ohtoshi R."/>
            <person name="Tomita M."/>
            <person name="Numata K."/>
            <person name="Arakawa K."/>
        </authorList>
    </citation>
    <scope>NUCLEOTIDE SEQUENCE [LARGE SCALE GENOMIC DNA]</scope>
</reference>
<dbReference type="Pfam" id="PF07248">
    <property type="entry name" value="DUF1431"/>
    <property type="match status" value="1"/>
</dbReference>
<dbReference type="AlphaFoldDB" id="A0A4C1T8K2"/>
<name>A0A4C1T8K2_EUMVA</name>
<accession>A0A4C1T8K2</accession>
<proteinExistence type="predicted"/>
<evidence type="ECO:0000313" key="2">
    <source>
        <dbReference type="Proteomes" id="UP000299102"/>
    </source>
</evidence>
<gene>
    <name evidence="1" type="ORF">EVAR_72470_1</name>
</gene>
<keyword evidence="2" id="KW-1185">Reference proteome</keyword>
<dbReference type="Proteomes" id="UP000299102">
    <property type="component" value="Unassembled WGS sequence"/>
</dbReference>
<dbReference type="EMBL" id="BGZK01008765">
    <property type="protein sequence ID" value="GBP09737.1"/>
    <property type="molecule type" value="Genomic_DNA"/>
</dbReference>
<dbReference type="InterPro" id="IPR006611">
    <property type="entry name" value="DUF1431_DROsp"/>
</dbReference>
<comment type="caution">
    <text evidence="1">The sequence shown here is derived from an EMBL/GenBank/DDBJ whole genome shotgun (WGS) entry which is preliminary data.</text>
</comment>
<organism evidence="1 2">
    <name type="scientific">Eumeta variegata</name>
    <name type="common">Bagworm moth</name>
    <name type="synonym">Eumeta japonica</name>
    <dbReference type="NCBI Taxonomy" id="151549"/>
    <lineage>
        <taxon>Eukaryota</taxon>
        <taxon>Metazoa</taxon>
        <taxon>Ecdysozoa</taxon>
        <taxon>Arthropoda</taxon>
        <taxon>Hexapoda</taxon>
        <taxon>Insecta</taxon>
        <taxon>Pterygota</taxon>
        <taxon>Neoptera</taxon>
        <taxon>Endopterygota</taxon>
        <taxon>Lepidoptera</taxon>
        <taxon>Glossata</taxon>
        <taxon>Ditrysia</taxon>
        <taxon>Tineoidea</taxon>
        <taxon>Psychidae</taxon>
        <taxon>Oiketicinae</taxon>
        <taxon>Eumeta</taxon>
    </lineage>
</organism>
<evidence type="ECO:0000313" key="1">
    <source>
        <dbReference type="EMBL" id="GBP09737.1"/>
    </source>
</evidence>
<protein>
    <submittedName>
        <fullName evidence="1">Uncharacterized protein</fullName>
    </submittedName>
</protein>
<sequence>MEKRATTTRPQTAPCGGSRICIDENNRKCPRVMTPGCRIPANLLNVKENAQLVIVQRKVHSYPSYSECLKAQLDPVHPTPL</sequence>